<evidence type="ECO:0000256" key="3">
    <source>
        <dbReference type="ARBA" id="ARBA00023237"/>
    </source>
</evidence>
<organism evidence="7 8">
    <name type="scientific">Comamonas kerstersii</name>
    <dbReference type="NCBI Taxonomy" id="225992"/>
    <lineage>
        <taxon>Bacteria</taxon>
        <taxon>Pseudomonadati</taxon>
        <taxon>Pseudomonadota</taxon>
        <taxon>Betaproteobacteria</taxon>
        <taxon>Burkholderiales</taxon>
        <taxon>Comamonadaceae</taxon>
        <taxon>Comamonas</taxon>
    </lineage>
</organism>
<comment type="function">
    <text evidence="4">Together with LptE, is involved in the assembly of lipopolysaccharide (LPS) at the surface of the outer membrane.</text>
</comment>
<dbReference type="Proteomes" id="UP000053300">
    <property type="component" value="Unassembled WGS sequence"/>
</dbReference>
<dbReference type="PANTHER" id="PTHR30189:SF1">
    <property type="entry name" value="LPS-ASSEMBLY PROTEIN LPTD"/>
    <property type="match status" value="1"/>
</dbReference>
<evidence type="ECO:0000256" key="4">
    <source>
        <dbReference type="HAMAP-Rule" id="MF_01411"/>
    </source>
</evidence>
<dbReference type="GO" id="GO:0009279">
    <property type="term" value="C:cell outer membrane"/>
    <property type="evidence" value="ECO:0007669"/>
    <property type="project" value="UniProtKB-SubCell"/>
</dbReference>
<accession>A0A0W7YT93</accession>
<gene>
    <name evidence="4" type="primary">lptD</name>
    <name evidence="7" type="ORF">AS359_11445</name>
</gene>
<dbReference type="STRING" id="225992.B5M06_05950"/>
<reference evidence="7 8" key="1">
    <citation type="submission" date="2015-12" db="EMBL/GenBank/DDBJ databases">
        <title>Complete genome sequence of a multi-drug resistant strain Acidovorax sp. 12322-1.</title>
        <authorList>
            <person name="Ming D."/>
            <person name="Wang M."/>
            <person name="Hu S."/>
            <person name="Zhou Y."/>
            <person name="Jiang T."/>
        </authorList>
    </citation>
    <scope>NUCLEOTIDE SEQUENCE [LARGE SCALE GENOMIC DNA]</scope>
    <source>
        <strain evidence="7 8">12322-1</strain>
    </source>
</reference>
<feature type="chain" id="PRO_5008997891" description="LPS-assembly protein LptD" evidence="4">
    <location>
        <begin position="35"/>
        <end position="819"/>
    </location>
</feature>
<feature type="domain" description="LptD C-terminal" evidence="6">
    <location>
        <begin position="316"/>
        <end position="708"/>
    </location>
</feature>
<dbReference type="InterPro" id="IPR020889">
    <property type="entry name" value="LipoPS_assembly_LptD"/>
</dbReference>
<dbReference type="GO" id="GO:0043165">
    <property type="term" value="P:Gram-negative-bacterium-type cell outer membrane assembly"/>
    <property type="evidence" value="ECO:0007669"/>
    <property type="project" value="UniProtKB-UniRule"/>
</dbReference>
<keyword evidence="8" id="KW-1185">Reference proteome</keyword>
<evidence type="ECO:0000313" key="8">
    <source>
        <dbReference type="Proteomes" id="UP000053300"/>
    </source>
</evidence>
<keyword evidence="3 4" id="KW-0998">Cell outer membrane</keyword>
<comment type="caution">
    <text evidence="7">The sequence shown here is derived from an EMBL/GenBank/DDBJ whole genome shotgun (WGS) entry which is preliminary data.</text>
</comment>
<dbReference type="RefSeq" id="WP_058880496.1">
    <property type="nucleotide sequence ID" value="NZ_CAUCIF010000003.1"/>
</dbReference>
<feature type="signal peptide" evidence="4">
    <location>
        <begin position="1"/>
        <end position="34"/>
    </location>
</feature>
<name>A0A0W7YT93_9BURK</name>
<dbReference type="Pfam" id="PF04453">
    <property type="entry name" value="LptD"/>
    <property type="match status" value="1"/>
</dbReference>
<dbReference type="InterPro" id="IPR005653">
    <property type="entry name" value="OstA-like_N"/>
</dbReference>
<comment type="caution">
    <text evidence="4">Lacks conserved residue(s) required for the propagation of feature annotation.</text>
</comment>
<sequence length="819" mass="92118" precursor="true">MSPHAFSLPSPSTLFRLRPLAASVAMVWAAAAHAQAQTPALSSWDTALPAPQLKSSSQLAEQLPAELRDQLPSHIRAEQISGQADINVVLEGGAELRRGDTIIRADRVEYSLPDDTVRAQGNVHINSGGNIYQGTSLKLQVDAFQGDFNEATYQFLATQGHGDAERIEFLDRENSVVHQATYTTCLRDDSASWEPDWMIRAKRITLDRNEDVGVAYGGILEFKGVPILPIPAISFPLSDKRKSGLLPPTIGVDSVSGFEYSQPYYWNIAPNRDATITPAIMSKRGVSLNTEFRYLEPNYDGNLDLQYMPNDKLRDRDRWGYHWRHDTALNSPFGALGLKWNLLRVSDNDYWRDFSRLPGDSSDSRYSDQRLLSSDGRLSWAGGNHRVSLYAQQWQVLQDPEALIAPPFNRMPQLQWSYDTTQWATQGWDVALRADTTRFEADTWYGAKNLANGQRSFAHFAASRPFLLPGGFVTPSVKLQANHYQLSASQTQLDAVNSGYARSRSFAIPTLSLDSGLVFERDTSAFGRSYVQTLEPRAFYTYTPYRDQSMVPLYDTALTDFNFGSIYSSNSYTGYDRIADNNMVTVGLTTRYLDPDDGAEVARLGFAQRYRLENQRVSLGYDKPGTKGWSDILIGGGVNWSKRWSTDAMVQYNQDTHNTTRSSVSGRYSPGPYKVLSAAYRYQRENSMPMVNEGSEQIDLGWQWPLNQGRKDQFGQATGGGRWYSVGRLNYSMYDKKLVDAIVGFEYDSCCWIGRVVVERVQNSRTDSNTRLLFQIEFVGFSRLSLGADPMRSLKEFVPGYRPLRSSDGTVPSRFSNYD</sequence>
<keyword evidence="2 4" id="KW-0472">Membrane</keyword>
<evidence type="ECO:0000259" key="6">
    <source>
        <dbReference type="Pfam" id="PF04453"/>
    </source>
</evidence>
<comment type="subunit">
    <text evidence="4">Component of the lipopolysaccharide transport and assembly complex. Interacts with LptE and LptA.</text>
</comment>
<dbReference type="GO" id="GO:1990351">
    <property type="term" value="C:transporter complex"/>
    <property type="evidence" value="ECO:0007669"/>
    <property type="project" value="TreeGrafter"/>
</dbReference>
<dbReference type="HAMAP" id="MF_01411">
    <property type="entry name" value="LPS_assembly_LptD"/>
    <property type="match status" value="1"/>
</dbReference>
<comment type="similarity">
    <text evidence="4">Belongs to the LptD family.</text>
</comment>
<dbReference type="AlphaFoldDB" id="A0A0W7YT93"/>
<dbReference type="InterPro" id="IPR050218">
    <property type="entry name" value="LptD"/>
</dbReference>
<dbReference type="InterPro" id="IPR007543">
    <property type="entry name" value="LptD_C"/>
</dbReference>
<dbReference type="GO" id="GO:0015920">
    <property type="term" value="P:lipopolysaccharide transport"/>
    <property type="evidence" value="ECO:0007669"/>
    <property type="project" value="InterPro"/>
</dbReference>
<evidence type="ECO:0000256" key="1">
    <source>
        <dbReference type="ARBA" id="ARBA00022729"/>
    </source>
</evidence>
<keyword evidence="1 4" id="KW-0732">Signal</keyword>
<comment type="subcellular location">
    <subcellularLocation>
        <location evidence="4">Cell outer membrane</location>
    </subcellularLocation>
</comment>
<feature type="domain" description="Organic solvent tolerance-like N-terminal" evidence="5">
    <location>
        <begin position="75"/>
        <end position="211"/>
    </location>
</feature>
<evidence type="ECO:0000259" key="5">
    <source>
        <dbReference type="Pfam" id="PF03968"/>
    </source>
</evidence>
<dbReference type="Pfam" id="PF03968">
    <property type="entry name" value="LptD_N"/>
    <property type="match status" value="1"/>
</dbReference>
<proteinExistence type="inferred from homology"/>
<dbReference type="EMBL" id="LPXH01000040">
    <property type="protein sequence ID" value="KUF38341.1"/>
    <property type="molecule type" value="Genomic_DNA"/>
</dbReference>
<protein>
    <recommendedName>
        <fullName evidence="4">LPS-assembly protein LptD</fullName>
    </recommendedName>
</protein>
<evidence type="ECO:0000256" key="2">
    <source>
        <dbReference type="ARBA" id="ARBA00023136"/>
    </source>
</evidence>
<dbReference type="PANTHER" id="PTHR30189">
    <property type="entry name" value="LPS-ASSEMBLY PROTEIN"/>
    <property type="match status" value="1"/>
</dbReference>
<evidence type="ECO:0000313" key="7">
    <source>
        <dbReference type="EMBL" id="KUF38341.1"/>
    </source>
</evidence>